<keyword evidence="2" id="KW-0472">Membrane</keyword>
<comment type="caution">
    <text evidence="3">The sequence shown here is derived from an EMBL/GenBank/DDBJ whole genome shotgun (WGS) entry which is preliminary data.</text>
</comment>
<evidence type="ECO:0000313" key="3">
    <source>
        <dbReference type="EMBL" id="HFN01623.1"/>
    </source>
</evidence>
<feature type="transmembrane region" description="Helical" evidence="2">
    <location>
        <begin position="96"/>
        <end position="118"/>
    </location>
</feature>
<sequence length="519" mass="58499">MNGNLPFFITLATGLLVAFSIQLLLSVLALAIGITSADHLFTQQPTADSIIASKAKKTNVPFSLGVCFLTITNIALFTACFLAVRLSNVVTLDHGAILGVVIWSAHLLIFAWLSSVIFRAVVGSTAKLLEWSWQSLKSIARTLFGKDQEDTSVDLNLNLQDDLIYLLKKEAERLPSLAAEKSSDSYDDLNPSASNELQNTETADEASSTEKPNHQNQIIELLSKYLREEINQEEKYYSSLPEVIKKLSHQLEQVRDRLMGDTDSSQQTEIAAAQELWIKLLDYLRERGNHINTTNLEAHLEAFFQDIDKNFEIYPNLPSFERKAVKQALKDRQELSKKEIKQACDRIEKVWNTFSLEIKEHSAQVEEKPNSAIDEILEGLQKYLEDLDWNVLREDFLEKLKQPQIAAVVPRMINQIDWGTIVKQIPAVEESITTPARQLARQVYETATNAGDTSQDWVVDKVHQIKHNATEQVNIISKQTQQQLRVTQQTTVTVLWWLIAITFSSLLMSAIAGILAVAI</sequence>
<feature type="region of interest" description="Disordered" evidence="1">
    <location>
        <begin position="178"/>
        <end position="214"/>
    </location>
</feature>
<gene>
    <name evidence="3" type="ORF">ENR64_28560</name>
</gene>
<evidence type="ECO:0000256" key="2">
    <source>
        <dbReference type="SAM" id="Phobius"/>
    </source>
</evidence>
<reference evidence="3" key="1">
    <citation type="journal article" date="2020" name="mSystems">
        <title>Genome- and Community-Level Interaction Insights into Carbon Utilization and Element Cycling Functions of Hydrothermarchaeota in Hydrothermal Sediment.</title>
        <authorList>
            <person name="Zhou Z."/>
            <person name="Liu Y."/>
            <person name="Xu W."/>
            <person name="Pan J."/>
            <person name="Luo Z.H."/>
            <person name="Li M."/>
        </authorList>
    </citation>
    <scope>NUCLEOTIDE SEQUENCE [LARGE SCALE GENOMIC DNA]</scope>
    <source>
        <strain evidence="3">SpSt-418</strain>
    </source>
</reference>
<feature type="transmembrane region" description="Helical" evidence="2">
    <location>
        <begin position="61"/>
        <end position="84"/>
    </location>
</feature>
<proteinExistence type="predicted"/>
<name>A0A7C3KKX2_9CYAN</name>
<dbReference type="AlphaFoldDB" id="A0A7C3KKX2"/>
<feature type="compositionally biased region" description="Polar residues" evidence="1">
    <location>
        <begin position="191"/>
        <end position="214"/>
    </location>
</feature>
<dbReference type="EMBL" id="DSRU01000428">
    <property type="protein sequence ID" value="HFN01623.1"/>
    <property type="molecule type" value="Genomic_DNA"/>
</dbReference>
<organism evidence="3">
    <name type="scientific">Oscillatoriales cyanobacterium SpSt-418</name>
    <dbReference type="NCBI Taxonomy" id="2282169"/>
    <lineage>
        <taxon>Bacteria</taxon>
        <taxon>Bacillati</taxon>
        <taxon>Cyanobacteriota</taxon>
        <taxon>Cyanophyceae</taxon>
        <taxon>Oscillatoriophycideae</taxon>
        <taxon>Oscillatoriales</taxon>
    </lineage>
</organism>
<keyword evidence="2" id="KW-0812">Transmembrane</keyword>
<keyword evidence="2" id="KW-1133">Transmembrane helix</keyword>
<feature type="transmembrane region" description="Helical" evidence="2">
    <location>
        <begin position="494"/>
        <end position="518"/>
    </location>
</feature>
<protein>
    <submittedName>
        <fullName evidence="3">Uncharacterized protein</fullName>
    </submittedName>
</protein>
<accession>A0A7C3KKX2</accession>
<evidence type="ECO:0000256" key="1">
    <source>
        <dbReference type="SAM" id="MobiDB-lite"/>
    </source>
</evidence>